<evidence type="ECO:0000256" key="4">
    <source>
        <dbReference type="ARBA" id="ARBA00022989"/>
    </source>
</evidence>
<reference evidence="7" key="2">
    <citation type="submission" date="2021-04" db="EMBL/GenBank/DDBJ databases">
        <authorList>
            <person name="Gilroy R."/>
        </authorList>
    </citation>
    <scope>NUCLEOTIDE SEQUENCE</scope>
    <source>
        <strain evidence="7">ChiHjej12B11-16260</strain>
    </source>
</reference>
<accession>A0A9D2AQ28</accession>
<comment type="subcellular location">
    <subcellularLocation>
        <location evidence="1">Membrane</location>
        <topology evidence="1">Multi-pass membrane protein</topology>
    </subcellularLocation>
</comment>
<dbReference type="Gene3D" id="1.20.1250.20">
    <property type="entry name" value="MFS general substrate transporter like domains"/>
    <property type="match status" value="2"/>
</dbReference>
<dbReference type="InterPro" id="IPR004752">
    <property type="entry name" value="AmpG_permease/AT-1"/>
</dbReference>
<evidence type="ECO:0000313" key="7">
    <source>
        <dbReference type="EMBL" id="HIX44876.1"/>
    </source>
</evidence>
<dbReference type="InterPro" id="IPR036259">
    <property type="entry name" value="MFS_trans_sf"/>
</dbReference>
<evidence type="ECO:0000256" key="5">
    <source>
        <dbReference type="ARBA" id="ARBA00023136"/>
    </source>
</evidence>
<dbReference type="SUPFAM" id="SSF103473">
    <property type="entry name" value="MFS general substrate transporter"/>
    <property type="match status" value="1"/>
</dbReference>
<dbReference type="Pfam" id="PF07690">
    <property type="entry name" value="MFS_1"/>
    <property type="match status" value="1"/>
</dbReference>
<evidence type="ECO:0000256" key="3">
    <source>
        <dbReference type="ARBA" id="ARBA00022692"/>
    </source>
</evidence>
<keyword evidence="3 6" id="KW-0812">Transmembrane</keyword>
<name>A0A9D2AQ28_9BACT</name>
<keyword evidence="4 6" id="KW-1133">Transmembrane helix</keyword>
<feature type="transmembrane region" description="Helical" evidence="6">
    <location>
        <begin position="76"/>
        <end position="96"/>
    </location>
</feature>
<proteinExistence type="predicted"/>
<gene>
    <name evidence="7" type="ORF">H9982_01510</name>
</gene>
<evidence type="ECO:0000256" key="6">
    <source>
        <dbReference type="SAM" id="Phobius"/>
    </source>
</evidence>
<evidence type="ECO:0000256" key="2">
    <source>
        <dbReference type="ARBA" id="ARBA00022448"/>
    </source>
</evidence>
<protein>
    <submittedName>
        <fullName evidence="7">MFS transporter</fullName>
    </submittedName>
</protein>
<feature type="transmembrane region" description="Helical" evidence="6">
    <location>
        <begin position="305"/>
        <end position="323"/>
    </location>
</feature>
<feature type="transmembrane region" description="Helical" evidence="6">
    <location>
        <begin position="368"/>
        <end position="389"/>
    </location>
</feature>
<dbReference type="EMBL" id="DXFB01000036">
    <property type="protein sequence ID" value="HIX44876.1"/>
    <property type="molecule type" value="Genomic_DNA"/>
</dbReference>
<dbReference type="PANTHER" id="PTHR12778:SF10">
    <property type="entry name" value="MAJOR FACILITATOR SUPERFAMILY DOMAIN-CONTAINING PROTEIN 3"/>
    <property type="match status" value="1"/>
</dbReference>
<keyword evidence="2" id="KW-0813">Transport</keyword>
<feature type="transmembrane region" description="Helical" evidence="6">
    <location>
        <begin position="12"/>
        <end position="35"/>
    </location>
</feature>
<evidence type="ECO:0000313" key="8">
    <source>
        <dbReference type="Proteomes" id="UP000824246"/>
    </source>
</evidence>
<comment type="caution">
    <text evidence="7">The sequence shown here is derived from an EMBL/GenBank/DDBJ whole genome shotgun (WGS) entry which is preliminary data.</text>
</comment>
<reference evidence="7" key="1">
    <citation type="journal article" date="2021" name="PeerJ">
        <title>Extensive microbial diversity within the chicken gut microbiome revealed by metagenomics and culture.</title>
        <authorList>
            <person name="Gilroy R."/>
            <person name="Ravi A."/>
            <person name="Getino M."/>
            <person name="Pursley I."/>
            <person name="Horton D.L."/>
            <person name="Alikhan N.F."/>
            <person name="Baker D."/>
            <person name="Gharbi K."/>
            <person name="Hall N."/>
            <person name="Watson M."/>
            <person name="Adriaenssens E.M."/>
            <person name="Foster-Nyarko E."/>
            <person name="Jarju S."/>
            <person name="Secka A."/>
            <person name="Antonio M."/>
            <person name="Oren A."/>
            <person name="Chaudhuri R.R."/>
            <person name="La Ragione R."/>
            <person name="Hildebrand F."/>
            <person name="Pallen M.J."/>
        </authorList>
    </citation>
    <scope>NUCLEOTIDE SEQUENCE</scope>
    <source>
        <strain evidence="7">ChiHjej12B11-16260</strain>
    </source>
</reference>
<sequence>MKGNHSTQHAAWSWIPSLYFAEGLPYVVVMTLSVIMYKRFDISNTDIALYTGWLYLPWVIKPLWSPFVDLLKTKRWWITVMQLLVGGGFAAIAFTLHVPHMLQVTLAFFWLMAFASATHDIAADGFYMLALDEKQQAYFVGIRSTFYRIATIAGQGLLVILAGILEDNTGNIPLSWSITFMVMSGLFIGLFLYHRYILPRPGSDCATASNTTARGIFTGFARTFVTFFKKPHAVSAIAFMLLYRLPEAFLVKMTNPFLLDPIEKGGMGLTTTQIGIATGTLGVLGLTLGGIVGGICASHGGLRRWLWPMMWSLTLPNLVYVYMAYAHPVFWIIDICIFVEQFGYGFGFTAYMLFLIHFADGESKTAHYALCTAFMALGMMLPGMAAGWLQELVGYRMFFVCVMLFCLITIAVCSCVKLDKPQEEKSENE</sequence>
<keyword evidence="5 6" id="KW-0472">Membrane</keyword>
<dbReference type="Proteomes" id="UP000824246">
    <property type="component" value="Unassembled WGS sequence"/>
</dbReference>
<dbReference type="InterPro" id="IPR011701">
    <property type="entry name" value="MFS"/>
</dbReference>
<evidence type="ECO:0000256" key="1">
    <source>
        <dbReference type="ARBA" id="ARBA00004141"/>
    </source>
</evidence>
<dbReference type="GO" id="GO:0016020">
    <property type="term" value="C:membrane"/>
    <property type="evidence" value="ECO:0007669"/>
    <property type="project" value="UniProtKB-SubCell"/>
</dbReference>
<dbReference type="AlphaFoldDB" id="A0A9D2AQ28"/>
<feature type="transmembrane region" description="Helical" evidence="6">
    <location>
        <begin position="271"/>
        <end position="293"/>
    </location>
</feature>
<feature type="transmembrane region" description="Helical" evidence="6">
    <location>
        <begin position="108"/>
        <end position="130"/>
    </location>
</feature>
<dbReference type="GO" id="GO:0022857">
    <property type="term" value="F:transmembrane transporter activity"/>
    <property type="evidence" value="ECO:0007669"/>
    <property type="project" value="InterPro"/>
</dbReference>
<dbReference type="PANTHER" id="PTHR12778">
    <property type="entry name" value="SOLUTE CARRIER FAMILY 33 ACETYL-COA TRANSPORTER -RELATED"/>
    <property type="match status" value="1"/>
</dbReference>
<feature type="transmembrane region" description="Helical" evidence="6">
    <location>
        <begin position="146"/>
        <end position="165"/>
    </location>
</feature>
<feature type="transmembrane region" description="Helical" evidence="6">
    <location>
        <begin position="329"/>
        <end position="356"/>
    </location>
</feature>
<feature type="transmembrane region" description="Helical" evidence="6">
    <location>
        <begin position="395"/>
        <end position="416"/>
    </location>
</feature>
<organism evidence="7 8">
    <name type="scientific">Candidatus Barnesiella excrementipullorum</name>
    <dbReference type="NCBI Taxonomy" id="2838479"/>
    <lineage>
        <taxon>Bacteria</taxon>
        <taxon>Pseudomonadati</taxon>
        <taxon>Bacteroidota</taxon>
        <taxon>Bacteroidia</taxon>
        <taxon>Bacteroidales</taxon>
        <taxon>Barnesiellaceae</taxon>
        <taxon>Barnesiella</taxon>
    </lineage>
</organism>
<feature type="transmembrane region" description="Helical" evidence="6">
    <location>
        <begin position="171"/>
        <end position="193"/>
    </location>
</feature>